<keyword evidence="4 5" id="KW-0472">Membrane</keyword>
<dbReference type="GO" id="GO:0005886">
    <property type="term" value="C:plasma membrane"/>
    <property type="evidence" value="ECO:0007669"/>
    <property type="project" value="TreeGrafter"/>
</dbReference>
<feature type="transmembrane region" description="Helical" evidence="5">
    <location>
        <begin position="34"/>
        <end position="64"/>
    </location>
</feature>
<dbReference type="KEGG" id="ppsc:EHS13_03750"/>
<dbReference type="OrthoDB" id="894082at2"/>
<name>A0A6B8RC27_9BACL</name>
<evidence type="ECO:0000259" key="6">
    <source>
        <dbReference type="Pfam" id="PF01957"/>
    </source>
</evidence>
<dbReference type="PANTHER" id="PTHR33507">
    <property type="entry name" value="INNER MEMBRANE PROTEIN YBBJ"/>
    <property type="match status" value="1"/>
</dbReference>
<evidence type="ECO:0000256" key="3">
    <source>
        <dbReference type="ARBA" id="ARBA00022989"/>
    </source>
</evidence>
<feature type="domain" description="NfeD-like C-terminal" evidence="6">
    <location>
        <begin position="84"/>
        <end position="139"/>
    </location>
</feature>
<accession>A0A6B8RC27</accession>
<keyword evidence="3 5" id="KW-1133">Transmembrane helix</keyword>
<protein>
    <submittedName>
        <fullName evidence="7">NfeD family protein</fullName>
    </submittedName>
</protein>
<evidence type="ECO:0000313" key="8">
    <source>
        <dbReference type="Proteomes" id="UP000426246"/>
    </source>
</evidence>
<keyword evidence="8" id="KW-1185">Reference proteome</keyword>
<dbReference type="Pfam" id="PF01957">
    <property type="entry name" value="NfeD"/>
    <property type="match status" value="1"/>
</dbReference>
<dbReference type="PANTHER" id="PTHR33507:SF3">
    <property type="entry name" value="INNER MEMBRANE PROTEIN YBBJ"/>
    <property type="match status" value="1"/>
</dbReference>
<reference evidence="8" key="1">
    <citation type="submission" date="2018-11" db="EMBL/GenBank/DDBJ databases">
        <title>Complete genome sequence of Paenibacillus sp. ML311-T8.</title>
        <authorList>
            <person name="Nam Y.-D."/>
            <person name="Kang J."/>
            <person name="Chung W.-H."/>
            <person name="Park Y.S."/>
        </authorList>
    </citation>
    <scope>NUCLEOTIDE SEQUENCE [LARGE SCALE GENOMIC DNA]</scope>
    <source>
        <strain evidence="8">ML311-T8</strain>
    </source>
</reference>
<evidence type="ECO:0000256" key="5">
    <source>
        <dbReference type="SAM" id="Phobius"/>
    </source>
</evidence>
<dbReference type="EMBL" id="CP034235">
    <property type="protein sequence ID" value="QGQ94081.1"/>
    <property type="molecule type" value="Genomic_DNA"/>
</dbReference>
<comment type="subcellular location">
    <subcellularLocation>
        <location evidence="1">Membrane</location>
        <topology evidence="1">Multi-pass membrane protein</topology>
    </subcellularLocation>
</comment>
<keyword evidence="2 5" id="KW-0812">Transmembrane</keyword>
<dbReference type="Gene3D" id="2.40.50.140">
    <property type="entry name" value="Nucleic acid-binding proteins"/>
    <property type="match status" value="1"/>
</dbReference>
<organism evidence="7 8">
    <name type="scientific">Paenibacillus psychroresistens</name>
    <dbReference type="NCBI Taxonomy" id="1778678"/>
    <lineage>
        <taxon>Bacteria</taxon>
        <taxon>Bacillati</taxon>
        <taxon>Bacillota</taxon>
        <taxon>Bacilli</taxon>
        <taxon>Bacillales</taxon>
        <taxon>Paenibacillaceae</taxon>
        <taxon>Paenibacillus</taxon>
    </lineage>
</organism>
<evidence type="ECO:0000313" key="7">
    <source>
        <dbReference type="EMBL" id="QGQ94081.1"/>
    </source>
</evidence>
<sequence length="143" mass="15768">MAFWAIWLVIGILLIIAEMATLTFYLLWLALGSLAAALVALILPDAIVLQVFIGIVVALLLTLFTKQVTRRMRNSRGFTDVIYQLVGLEGLVMEDIPQEGLGIVKVGNETWSAQSEVPLSKGTPIIVVQSYNTILQVQKREDV</sequence>
<dbReference type="InterPro" id="IPR002810">
    <property type="entry name" value="NfeD-like_C"/>
</dbReference>
<dbReference type="RefSeq" id="WP_155699078.1">
    <property type="nucleotide sequence ID" value="NZ_CP034235.1"/>
</dbReference>
<dbReference type="Proteomes" id="UP000426246">
    <property type="component" value="Chromosome"/>
</dbReference>
<gene>
    <name evidence="7" type="ORF">EHS13_03750</name>
</gene>
<dbReference type="AlphaFoldDB" id="A0A6B8RC27"/>
<dbReference type="InterPro" id="IPR052165">
    <property type="entry name" value="Membrane_assoc_protease"/>
</dbReference>
<feature type="transmembrane region" description="Helical" evidence="5">
    <location>
        <begin position="7"/>
        <end position="28"/>
    </location>
</feature>
<dbReference type="InterPro" id="IPR012340">
    <property type="entry name" value="NA-bd_OB-fold"/>
</dbReference>
<evidence type="ECO:0000256" key="1">
    <source>
        <dbReference type="ARBA" id="ARBA00004141"/>
    </source>
</evidence>
<evidence type="ECO:0000256" key="2">
    <source>
        <dbReference type="ARBA" id="ARBA00022692"/>
    </source>
</evidence>
<dbReference type="SUPFAM" id="SSF141322">
    <property type="entry name" value="NfeD domain-like"/>
    <property type="match status" value="1"/>
</dbReference>
<proteinExistence type="predicted"/>
<evidence type="ECO:0000256" key="4">
    <source>
        <dbReference type="ARBA" id="ARBA00023136"/>
    </source>
</evidence>